<comment type="caution">
    <text evidence="13">The sequence shown here is derived from an EMBL/GenBank/DDBJ whole genome shotgun (WGS) entry which is preliminary data.</text>
</comment>
<evidence type="ECO:0000256" key="7">
    <source>
        <dbReference type="ARBA" id="ARBA00022989"/>
    </source>
</evidence>
<dbReference type="Proteomes" id="UP001225596">
    <property type="component" value="Unassembled WGS sequence"/>
</dbReference>
<proteinExistence type="inferred from homology"/>
<dbReference type="InterPro" id="IPR045584">
    <property type="entry name" value="Pilin-like"/>
</dbReference>
<feature type="transmembrane region" description="Helical" evidence="11">
    <location>
        <begin position="12"/>
        <end position="33"/>
    </location>
</feature>
<keyword evidence="4" id="KW-0488">Methylation</keyword>
<dbReference type="NCBIfam" id="TIGR02532">
    <property type="entry name" value="IV_pilin_GFxxxE"/>
    <property type="match status" value="1"/>
</dbReference>
<sequence>MLASGVERGLTLVELLIGMAIVSAVLALGVPSFSRMIQNAQVRSAGESIVNGLHTARNEALRRNASIRFNLTDTTGRVAWTVTCVVTTTDCPATAIQSYSSNEGGSNARIGISKATTIPSSAYATAIASGTGLSSGAGVTFNNLGSVPPANAGSDITRIDITNAADADARRLVIVLGTGGSVRMCDPLHDLSTNPQGCTSP</sequence>
<dbReference type="EMBL" id="JAUYVH010000011">
    <property type="protein sequence ID" value="MDQ9171657.1"/>
    <property type="molecule type" value="Genomic_DNA"/>
</dbReference>
<reference evidence="13 14" key="1">
    <citation type="submission" date="2023-08" db="EMBL/GenBank/DDBJ databases">
        <title>Oxalobacteraceae gen .nov., isolated from river sludge outside the plant.</title>
        <authorList>
            <person name="Zhao S.Y."/>
        </authorList>
    </citation>
    <scope>NUCLEOTIDE SEQUENCE [LARGE SCALE GENOMIC DNA]</scope>
    <source>
        <strain evidence="13 14">R-40</strain>
    </source>
</reference>
<keyword evidence="8 11" id="KW-0472">Membrane</keyword>
<keyword evidence="6 11" id="KW-0812">Transmembrane</keyword>
<evidence type="ECO:0000256" key="2">
    <source>
        <dbReference type="ARBA" id="ARBA00021549"/>
    </source>
</evidence>
<dbReference type="Gene3D" id="3.55.40.10">
    <property type="entry name" value="minor pseudopilin epsh domain"/>
    <property type="match status" value="1"/>
</dbReference>
<evidence type="ECO:0000259" key="12">
    <source>
        <dbReference type="Pfam" id="PF12019"/>
    </source>
</evidence>
<keyword evidence="5" id="KW-0997">Cell inner membrane</keyword>
<evidence type="ECO:0000256" key="10">
    <source>
        <dbReference type="ARBA" id="ARBA00030775"/>
    </source>
</evidence>
<evidence type="ECO:0000256" key="6">
    <source>
        <dbReference type="ARBA" id="ARBA00022692"/>
    </source>
</evidence>
<dbReference type="InterPro" id="IPR022346">
    <property type="entry name" value="T2SS_GspH"/>
</dbReference>
<feature type="domain" description="General secretion pathway GspH" evidence="12">
    <location>
        <begin position="46"/>
        <end position="176"/>
    </location>
</feature>
<dbReference type="InterPro" id="IPR012902">
    <property type="entry name" value="N_methyl_site"/>
</dbReference>
<name>A0ABU1BRS7_9BURK</name>
<comment type="similarity">
    <text evidence="9">Belongs to the GSP H family.</text>
</comment>
<evidence type="ECO:0000256" key="9">
    <source>
        <dbReference type="ARBA" id="ARBA00025772"/>
    </source>
</evidence>
<comment type="subcellular location">
    <subcellularLocation>
        <location evidence="1">Cell inner membrane</location>
        <topology evidence="1">Single-pass membrane protein</topology>
    </subcellularLocation>
</comment>
<evidence type="ECO:0000256" key="3">
    <source>
        <dbReference type="ARBA" id="ARBA00022475"/>
    </source>
</evidence>
<evidence type="ECO:0000313" key="13">
    <source>
        <dbReference type="EMBL" id="MDQ9171657.1"/>
    </source>
</evidence>
<dbReference type="PROSITE" id="PS00409">
    <property type="entry name" value="PROKAR_NTER_METHYL"/>
    <property type="match status" value="1"/>
</dbReference>
<evidence type="ECO:0000313" key="14">
    <source>
        <dbReference type="Proteomes" id="UP001225596"/>
    </source>
</evidence>
<dbReference type="RefSeq" id="WP_338437596.1">
    <property type="nucleotide sequence ID" value="NZ_JAUYVH010000011.1"/>
</dbReference>
<organism evidence="13 14">
    <name type="scientific">Keguizhuia sedimenti</name>
    <dbReference type="NCBI Taxonomy" id="3064264"/>
    <lineage>
        <taxon>Bacteria</taxon>
        <taxon>Pseudomonadati</taxon>
        <taxon>Pseudomonadota</taxon>
        <taxon>Betaproteobacteria</taxon>
        <taxon>Burkholderiales</taxon>
        <taxon>Oxalobacteraceae</taxon>
        <taxon>Keguizhuia</taxon>
    </lineage>
</organism>
<evidence type="ECO:0000256" key="4">
    <source>
        <dbReference type="ARBA" id="ARBA00022481"/>
    </source>
</evidence>
<accession>A0ABU1BRS7</accession>
<evidence type="ECO:0000256" key="5">
    <source>
        <dbReference type="ARBA" id="ARBA00022519"/>
    </source>
</evidence>
<evidence type="ECO:0000256" key="1">
    <source>
        <dbReference type="ARBA" id="ARBA00004377"/>
    </source>
</evidence>
<evidence type="ECO:0000256" key="8">
    <source>
        <dbReference type="ARBA" id="ARBA00023136"/>
    </source>
</evidence>
<keyword evidence="7 11" id="KW-1133">Transmembrane helix</keyword>
<gene>
    <name evidence="13" type="ORF">Q8A64_14685</name>
</gene>
<protein>
    <recommendedName>
        <fullName evidence="2">Type II secretion system protein H</fullName>
    </recommendedName>
    <alternativeName>
        <fullName evidence="10">General secretion pathway protein H</fullName>
    </alternativeName>
</protein>
<dbReference type="Pfam" id="PF12019">
    <property type="entry name" value="GspH"/>
    <property type="match status" value="1"/>
</dbReference>
<keyword evidence="14" id="KW-1185">Reference proteome</keyword>
<keyword evidence="3" id="KW-1003">Cell membrane</keyword>
<dbReference type="SUPFAM" id="SSF54523">
    <property type="entry name" value="Pili subunits"/>
    <property type="match status" value="1"/>
</dbReference>
<evidence type="ECO:0000256" key="11">
    <source>
        <dbReference type="SAM" id="Phobius"/>
    </source>
</evidence>